<keyword evidence="3" id="KW-0964">Secreted</keyword>
<accession>A0AA88XJY2</accession>
<comment type="subcellular location">
    <subcellularLocation>
        <location evidence="1">Secreted</location>
    </subcellularLocation>
</comment>
<evidence type="ECO:0000256" key="7">
    <source>
        <dbReference type="RuleBase" id="RU000499"/>
    </source>
</evidence>
<comment type="caution">
    <text evidence="8">The sequence shown here is derived from an EMBL/GenBank/DDBJ whole genome shotgun (WGS) entry which is preliminary data.</text>
</comment>
<dbReference type="PANTHER" id="PTHR11592">
    <property type="entry name" value="GLUTATHIONE PEROXIDASE"/>
    <property type="match status" value="1"/>
</dbReference>
<keyword evidence="4 7" id="KW-0575">Peroxidase</keyword>
<evidence type="ECO:0000313" key="8">
    <source>
        <dbReference type="EMBL" id="KAK3086672.1"/>
    </source>
</evidence>
<dbReference type="AlphaFoldDB" id="A0AA88XJY2"/>
<protein>
    <recommendedName>
        <fullName evidence="7">Glutathione peroxidase</fullName>
    </recommendedName>
</protein>
<dbReference type="GO" id="GO:0004602">
    <property type="term" value="F:glutathione peroxidase activity"/>
    <property type="evidence" value="ECO:0007669"/>
    <property type="project" value="TreeGrafter"/>
</dbReference>
<reference evidence="8" key="1">
    <citation type="submission" date="2019-08" db="EMBL/GenBank/DDBJ databases">
        <title>The improved chromosome-level genome for the pearl oyster Pinctada fucata martensii using PacBio sequencing and Hi-C.</title>
        <authorList>
            <person name="Zheng Z."/>
        </authorList>
    </citation>
    <scope>NUCLEOTIDE SEQUENCE</scope>
    <source>
        <strain evidence="8">ZZ-2019</strain>
        <tissue evidence="8">Adductor muscle</tissue>
    </source>
</reference>
<sequence>MNNHATQLNVSFGGKPTPVSSVSSFYELSAPLLNGKMEQFSKYEGRVTLIVNMASCDTNTKKELVQLNDLLTTYTVKGLAILVFPCNQFARQEPLDNDEILPFLQSVRPGQKFEPKFTILSKVCVNGRGCIPIYEYLKLKQPAPQDDDGLISKSLADITWNPVMRSDIGWNYEKFLISSDGQPVRRYSHRTNVDVIKKDLESYLRRIPKSVREHLQLQPMEQRSPLLR</sequence>
<comment type="similarity">
    <text evidence="2 7">Belongs to the glutathione peroxidase family.</text>
</comment>
<dbReference type="Pfam" id="PF00255">
    <property type="entry name" value="GSHPx"/>
    <property type="match status" value="1"/>
</dbReference>
<keyword evidence="5" id="KW-0732">Signal</keyword>
<dbReference type="SUPFAM" id="SSF52833">
    <property type="entry name" value="Thioredoxin-like"/>
    <property type="match status" value="1"/>
</dbReference>
<evidence type="ECO:0000256" key="3">
    <source>
        <dbReference type="ARBA" id="ARBA00022525"/>
    </source>
</evidence>
<evidence type="ECO:0000256" key="4">
    <source>
        <dbReference type="ARBA" id="ARBA00022559"/>
    </source>
</evidence>
<dbReference type="Proteomes" id="UP001186944">
    <property type="component" value="Unassembled WGS sequence"/>
</dbReference>
<keyword evidence="9" id="KW-1185">Reference proteome</keyword>
<name>A0AA88XJY2_PINIB</name>
<keyword evidence="6 7" id="KW-0560">Oxidoreductase</keyword>
<evidence type="ECO:0000256" key="5">
    <source>
        <dbReference type="ARBA" id="ARBA00022729"/>
    </source>
</evidence>
<dbReference type="GO" id="GO:0005576">
    <property type="term" value="C:extracellular region"/>
    <property type="evidence" value="ECO:0007669"/>
    <property type="project" value="UniProtKB-SubCell"/>
</dbReference>
<organism evidence="8 9">
    <name type="scientific">Pinctada imbricata</name>
    <name type="common">Atlantic pearl-oyster</name>
    <name type="synonym">Pinctada martensii</name>
    <dbReference type="NCBI Taxonomy" id="66713"/>
    <lineage>
        <taxon>Eukaryota</taxon>
        <taxon>Metazoa</taxon>
        <taxon>Spiralia</taxon>
        <taxon>Lophotrochozoa</taxon>
        <taxon>Mollusca</taxon>
        <taxon>Bivalvia</taxon>
        <taxon>Autobranchia</taxon>
        <taxon>Pteriomorphia</taxon>
        <taxon>Pterioida</taxon>
        <taxon>Pterioidea</taxon>
        <taxon>Pteriidae</taxon>
        <taxon>Pinctada</taxon>
    </lineage>
</organism>
<gene>
    <name evidence="8" type="ORF">FSP39_021719</name>
</gene>
<evidence type="ECO:0000256" key="2">
    <source>
        <dbReference type="ARBA" id="ARBA00006926"/>
    </source>
</evidence>
<dbReference type="PIRSF" id="PIRSF000303">
    <property type="entry name" value="Glutathion_perox"/>
    <property type="match status" value="1"/>
</dbReference>
<dbReference type="PRINTS" id="PR01011">
    <property type="entry name" value="GLUTPROXDASE"/>
</dbReference>
<dbReference type="CDD" id="cd00340">
    <property type="entry name" value="GSH_Peroxidase"/>
    <property type="match status" value="1"/>
</dbReference>
<proteinExistence type="inferred from homology"/>
<dbReference type="InterPro" id="IPR036249">
    <property type="entry name" value="Thioredoxin-like_sf"/>
</dbReference>
<evidence type="ECO:0000313" key="9">
    <source>
        <dbReference type="Proteomes" id="UP001186944"/>
    </source>
</evidence>
<dbReference type="InterPro" id="IPR000889">
    <property type="entry name" value="Glutathione_peroxidase"/>
</dbReference>
<evidence type="ECO:0000256" key="1">
    <source>
        <dbReference type="ARBA" id="ARBA00004613"/>
    </source>
</evidence>
<dbReference type="GO" id="GO:0006979">
    <property type="term" value="P:response to oxidative stress"/>
    <property type="evidence" value="ECO:0007669"/>
    <property type="project" value="InterPro"/>
</dbReference>
<dbReference type="Gene3D" id="3.40.30.10">
    <property type="entry name" value="Glutaredoxin"/>
    <property type="match status" value="1"/>
</dbReference>
<evidence type="ECO:0000256" key="6">
    <source>
        <dbReference type="ARBA" id="ARBA00023002"/>
    </source>
</evidence>
<dbReference type="PANTHER" id="PTHR11592:SF88">
    <property type="entry name" value="GLUTATHIONE PEROXIDASE-RELATED"/>
    <property type="match status" value="1"/>
</dbReference>
<dbReference type="PROSITE" id="PS51355">
    <property type="entry name" value="GLUTATHIONE_PEROXID_3"/>
    <property type="match status" value="1"/>
</dbReference>
<dbReference type="EMBL" id="VSWD01000012">
    <property type="protein sequence ID" value="KAK3086672.1"/>
    <property type="molecule type" value="Genomic_DNA"/>
</dbReference>